<keyword evidence="4" id="KW-1185">Reference proteome</keyword>
<evidence type="ECO:0000256" key="1">
    <source>
        <dbReference type="SAM" id="MobiDB-lite"/>
    </source>
</evidence>
<dbReference type="InterPro" id="IPR005135">
    <property type="entry name" value="Endo/exonuclease/phosphatase"/>
</dbReference>
<dbReference type="PANTHER" id="PTHR36688:SF2">
    <property type="entry name" value="ENDONUCLEASE_EXONUCLEASE_PHOSPHATASE DOMAIN-CONTAINING PROTEIN"/>
    <property type="match status" value="1"/>
</dbReference>
<sequence length="1049" mass="119257">MDSSQPAELQDQVVVPEVIKKPRIPPFFVSPKGDWRQLVALAKLIAPSFQSQMSGRFLKVTVGDELEYRNLSHWLEQTGVEFKSFMLKQDRPIKVVIRGLPSNTEPEDIKTEIEAEGFKVAKISQMKNYRTKAPMPLFYLQIENGAEALKIYDFTELFGTWIEVKPFERGNKVNQCWRCQGWFHSSEVCHLPPRCVKCAGPHSAKDCTLDFNDTMKCANCSGAHAANWSRCPKHPNNAKKKNQNKNKNGPNKPKNVPQPKKATPQAPRPDISKARKVSPNLDYSKVVQNLIPREHVSPPYTSTVPPTPAPSKDASVNAGLLKDLLTIIEDTPCIDKQVFCRAFKNSLSALRSASADVDKTYETWLEPGIDPQIANYRLFKDDRIEFPHTVTRGGTAIYCKNEIVHNRVPLPATPGIDATAVQIKIKNAPPLNIISAYIRKSAQSRFPSEDFKKFFNSGSNCIIAGDYNASHVDWHNVKNTRYDVSLRNLVSNLRGAKLVAPQTATHLQPRQRFGSIIDLAVFKHIPYNHSVRVLSDLSSDHYPVILEINLNTSLIKNPEQLSTNWSNFKFVLSKKPLPSTDLTSNENIELAISELNQNFSEAFVEASKPKFKNVPKILSPEIKSKIHQRNRLRKFWQRSRCPSIYSECRTLSREIEKDIKSHSQAQWEKHIELYRPITTLFGGNPPSYAEVIADSLQEQFEPNHVADREVFDQRIHEEVANFLATPHVQEIEPTTPTEVLTYVQKIKPKKSPGLDQISNRMLKNLPLKFLLFITLLINQLFKNNYFPDSWKTVVVIPLLKPDKNPELAQNYRPISLLSCLSKVYEFVLLQRLNQHCAAANFIIPQQCGFRPKCSTVHQLLRVTELIHSGFAKHETTGILFLDIAKAFDKIWHDGLLIKLIRLDFPAPLIKSIHSFLSHRSFRVRVDRILSSPRPIRSGLPQGSLSSPLLFTLYVNDIPQTDSSHLAMFADDTAVISQNKRFSVVISNLQHYISSLELWLNDWKIKVNASKSACLMFTRRSRLPVGLTPVTIFDQPVPWVNVARYLGWPR</sequence>
<protein>
    <submittedName>
        <fullName evidence="3">Probable RNA-directed DNA polymerase from transposon X-element</fullName>
    </submittedName>
</protein>
<dbReference type="InterPro" id="IPR000477">
    <property type="entry name" value="RT_dom"/>
</dbReference>
<dbReference type="InterPro" id="IPR006579">
    <property type="entry name" value="Pre_C2HC_dom"/>
</dbReference>
<feature type="domain" description="Reverse transcriptase" evidence="2">
    <location>
        <begin position="779"/>
        <end position="1043"/>
    </location>
</feature>
<evidence type="ECO:0000259" key="2">
    <source>
        <dbReference type="PROSITE" id="PS50878"/>
    </source>
</evidence>
<organism evidence="3 4">
    <name type="scientific">Trichonephila clavipes</name>
    <name type="common">Golden silk orbweaver</name>
    <name type="synonym">Nephila clavipes</name>
    <dbReference type="NCBI Taxonomy" id="2585209"/>
    <lineage>
        <taxon>Eukaryota</taxon>
        <taxon>Metazoa</taxon>
        <taxon>Ecdysozoa</taxon>
        <taxon>Arthropoda</taxon>
        <taxon>Chelicerata</taxon>
        <taxon>Arachnida</taxon>
        <taxon>Araneae</taxon>
        <taxon>Araneomorphae</taxon>
        <taxon>Entelegynae</taxon>
        <taxon>Araneoidea</taxon>
        <taxon>Nephilidae</taxon>
        <taxon>Trichonephila</taxon>
    </lineage>
</organism>
<dbReference type="InterPro" id="IPR043502">
    <property type="entry name" value="DNA/RNA_pol_sf"/>
</dbReference>
<feature type="region of interest" description="Disordered" evidence="1">
    <location>
        <begin position="231"/>
        <end position="278"/>
    </location>
</feature>
<dbReference type="Proteomes" id="UP000887159">
    <property type="component" value="Unassembled WGS sequence"/>
</dbReference>
<dbReference type="CDD" id="cd01650">
    <property type="entry name" value="RT_nLTR_like"/>
    <property type="match status" value="1"/>
</dbReference>
<dbReference type="AlphaFoldDB" id="A0A8X6RBG5"/>
<dbReference type="Pfam" id="PF07530">
    <property type="entry name" value="PRE_C2HC"/>
    <property type="match status" value="1"/>
</dbReference>
<proteinExistence type="predicted"/>
<dbReference type="EMBL" id="BMAU01021071">
    <property type="protein sequence ID" value="GFX89452.1"/>
    <property type="molecule type" value="Genomic_DNA"/>
</dbReference>
<keyword evidence="3" id="KW-0695">RNA-directed DNA polymerase</keyword>
<name>A0A8X6RBG5_TRICX</name>
<dbReference type="PANTHER" id="PTHR36688">
    <property type="entry name" value="ENDO/EXONUCLEASE/PHOSPHATASE DOMAIN-CONTAINING PROTEIN"/>
    <property type="match status" value="1"/>
</dbReference>
<evidence type="ECO:0000313" key="3">
    <source>
        <dbReference type="EMBL" id="GFX89452.1"/>
    </source>
</evidence>
<gene>
    <name evidence="3" type="primary">X-element ORF2</name>
    <name evidence="3" type="ORF">TNCV_4774831</name>
</gene>
<dbReference type="Pfam" id="PF14529">
    <property type="entry name" value="Exo_endo_phos_2"/>
    <property type="match status" value="1"/>
</dbReference>
<dbReference type="PROSITE" id="PS50878">
    <property type="entry name" value="RT_POL"/>
    <property type="match status" value="1"/>
</dbReference>
<keyword evidence="3" id="KW-0808">Transferase</keyword>
<accession>A0A8X6RBG5</accession>
<dbReference type="InterPro" id="IPR052560">
    <property type="entry name" value="RdDP_mobile_element"/>
</dbReference>
<comment type="caution">
    <text evidence="3">The sequence shown here is derived from an EMBL/GenBank/DDBJ whole genome shotgun (WGS) entry which is preliminary data.</text>
</comment>
<dbReference type="InterPro" id="IPR036691">
    <property type="entry name" value="Endo/exonu/phosph_ase_sf"/>
</dbReference>
<dbReference type="SUPFAM" id="SSF56672">
    <property type="entry name" value="DNA/RNA polymerases"/>
    <property type="match status" value="1"/>
</dbReference>
<feature type="compositionally biased region" description="Low complexity" evidence="1">
    <location>
        <begin position="245"/>
        <end position="261"/>
    </location>
</feature>
<feature type="compositionally biased region" description="Basic residues" evidence="1">
    <location>
        <begin position="231"/>
        <end position="244"/>
    </location>
</feature>
<dbReference type="SUPFAM" id="SSF56219">
    <property type="entry name" value="DNase I-like"/>
    <property type="match status" value="1"/>
</dbReference>
<keyword evidence="3" id="KW-0548">Nucleotidyltransferase</keyword>
<evidence type="ECO:0000313" key="4">
    <source>
        <dbReference type="Proteomes" id="UP000887159"/>
    </source>
</evidence>
<feature type="region of interest" description="Disordered" evidence="1">
    <location>
        <begin position="292"/>
        <end position="312"/>
    </location>
</feature>
<dbReference type="Gene3D" id="3.60.10.10">
    <property type="entry name" value="Endonuclease/exonuclease/phosphatase"/>
    <property type="match status" value="1"/>
</dbReference>
<dbReference type="GO" id="GO:0003964">
    <property type="term" value="F:RNA-directed DNA polymerase activity"/>
    <property type="evidence" value="ECO:0007669"/>
    <property type="project" value="UniProtKB-KW"/>
</dbReference>
<dbReference type="Pfam" id="PF00078">
    <property type="entry name" value="RVT_1"/>
    <property type="match status" value="1"/>
</dbReference>
<reference evidence="3" key="1">
    <citation type="submission" date="2020-08" db="EMBL/GenBank/DDBJ databases">
        <title>Multicomponent nature underlies the extraordinary mechanical properties of spider dragline silk.</title>
        <authorList>
            <person name="Kono N."/>
            <person name="Nakamura H."/>
            <person name="Mori M."/>
            <person name="Yoshida Y."/>
            <person name="Ohtoshi R."/>
            <person name="Malay A.D."/>
            <person name="Moran D.A.P."/>
            <person name="Tomita M."/>
            <person name="Numata K."/>
            <person name="Arakawa K."/>
        </authorList>
    </citation>
    <scope>NUCLEOTIDE SEQUENCE</scope>
</reference>